<dbReference type="AlphaFoldDB" id="A0A890E7B2"/>
<keyword evidence="1" id="KW-0614">Plasmid</keyword>
<accession>A0A890E7B2</accession>
<organism evidence="1">
    <name type="scientific">Enterococcus faecalis</name>
    <name type="common">Streptococcus faecalis</name>
    <dbReference type="NCBI Taxonomy" id="1351"/>
    <lineage>
        <taxon>Bacteria</taxon>
        <taxon>Bacillati</taxon>
        <taxon>Bacillota</taxon>
        <taxon>Bacilli</taxon>
        <taxon>Lactobacillales</taxon>
        <taxon>Enterococcaceae</taxon>
        <taxon>Enterococcus</taxon>
    </lineage>
</organism>
<name>A0A890E7B2_ENTFL</name>
<proteinExistence type="predicted"/>
<reference evidence="1" key="1">
    <citation type="submission" date="2021-01" db="EMBL/GenBank/DDBJ databases">
        <title>Enterococcus faecalis.</title>
        <authorList>
            <person name="Du X."/>
            <person name="Wang N."/>
        </authorList>
    </citation>
    <scope>NUCLEOTIDE SEQUENCE</scope>
    <source>
        <strain evidence="1">T90-6</strain>
        <plasmid evidence="1">pT90-6</plasmid>
    </source>
</reference>
<gene>
    <name evidence="1" type="ORF">JG581_00855</name>
</gene>
<sequence>MKDVQDLFKEYYDSYNLEKNSQYSDCSKEQLVIEAEYMNNRLHDILKYLESGGTDLNVVKGKVMDGIYESRI</sequence>
<protein>
    <submittedName>
        <fullName evidence="1">Uncharacterized protein</fullName>
    </submittedName>
</protein>
<evidence type="ECO:0000313" key="1">
    <source>
        <dbReference type="EMBL" id="QRG52301.1"/>
    </source>
</evidence>
<geneLocation type="plasmid" evidence="1">
    <name>pT90-6</name>
</geneLocation>
<dbReference type="RefSeq" id="WP_202074492.1">
    <property type="nucleotide sequence ID" value="NZ_CP068249.1"/>
</dbReference>
<dbReference type="EMBL" id="CP069129">
    <property type="protein sequence ID" value="QRG52301.1"/>
    <property type="molecule type" value="Genomic_DNA"/>
</dbReference>